<evidence type="ECO:0000256" key="4">
    <source>
        <dbReference type="ARBA" id="ARBA00022884"/>
    </source>
</evidence>
<keyword evidence="10" id="KW-1185">Reference proteome</keyword>
<dbReference type="SMART" id="SM00487">
    <property type="entry name" value="DEXDc"/>
    <property type="match status" value="1"/>
</dbReference>
<proteinExistence type="inferred from homology"/>
<dbReference type="PROSITE" id="PS51194">
    <property type="entry name" value="HELICASE_CTER"/>
    <property type="match status" value="1"/>
</dbReference>
<comment type="domain">
    <text evidence="5">The Q motif is unique to and characteristic of the DEAD box family of RNA helicases and controls ATP binding and hydrolysis.</text>
</comment>
<comment type="catalytic activity">
    <reaction evidence="5">
        <text>ATP + H2O = ADP + phosphate + H(+)</text>
        <dbReference type="Rhea" id="RHEA:13065"/>
        <dbReference type="ChEBI" id="CHEBI:15377"/>
        <dbReference type="ChEBI" id="CHEBI:15378"/>
        <dbReference type="ChEBI" id="CHEBI:30616"/>
        <dbReference type="ChEBI" id="CHEBI:43474"/>
        <dbReference type="ChEBI" id="CHEBI:456216"/>
        <dbReference type="EC" id="3.6.4.13"/>
    </reaction>
</comment>
<reference evidence="9" key="2">
    <citation type="submission" date="2022-10" db="EMBL/GenBank/DDBJ databases">
        <authorList>
            <consortium name="ENA_rothamsted_submissions"/>
            <consortium name="culmorum"/>
            <person name="King R."/>
        </authorList>
    </citation>
    <scope>NUCLEOTIDE SEQUENCE</scope>
</reference>
<name>A0A9N9RMP0_9DIPT</name>
<reference evidence="9" key="1">
    <citation type="submission" date="2022-01" db="EMBL/GenBank/DDBJ databases">
        <authorList>
            <person name="King R."/>
        </authorList>
    </citation>
    <scope>NUCLEOTIDE SEQUENCE</scope>
</reference>
<gene>
    <name evidence="9" type="ORF">CHIRRI_LOCUS4130</name>
</gene>
<evidence type="ECO:0000256" key="3">
    <source>
        <dbReference type="ARBA" id="ARBA00022840"/>
    </source>
</evidence>
<dbReference type="GO" id="GO:0016787">
    <property type="term" value="F:hydrolase activity"/>
    <property type="evidence" value="ECO:0007669"/>
    <property type="project" value="UniProtKB-KW"/>
</dbReference>
<dbReference type="AlphaFoldDB" id="A0A9N9RMP0"/>
<dbReference type="GO" id="GO:0005524">
    <property type="term" value="F:ATP binding"/>
    <property type="evidence" value="ECO:0007669"/>
    <property type="project" value="UniProtKB-UniRule"/>
</dbReference>
<dbReference type="OrthoDB" id="4310724at2759"/>
<dbReference type="CDD" id="cd18787">
    <property type="entry name" value="SF2_C_DEAD"/>
    <property type="match status" value="1"/>
</dbReference>
<keyword evidence="4 5" id="KW-0694">RNA-binding</keyword>
<evidence type="ECO:0000313" key="9">
    <source>
        <dbReference type="EMBL" id="CAG9801196.1"/>
    </source>
</evidence>
<evidence type="ECO:0000256" key="1">
    <source>
        <dbReference type="ARBA" id="ARBA00022741"/>
    </source>
</evidence>
<keyword evidence="3 5" id="KW-0067">ATP-binding</keyword>
<dbReference type="PROSITE" id="PS51192">
    <property type="entry name" value="HELICASE_ATP_BIND_1"/>
    <property type="match status" value="1"/>
</dbReference>
<feature type="region of interest" description="Disordered" evidence="6">
    <location>
        <begin position="71"/>
        <end position="91"/>
    </location>
</feature>
<keyword evidence="5" id="KW-0347">Helicase</keyword>
<dbReference type="InterPro" id="IPR011545">
    <property type="entry name" value="DEAD/DEAH_box_helicase_dom"/>
</dbReference>
<evidence type="ECO:0000256" key="2">
    <source>
        <dbReference type="ARBA" id="ARBA00022801"/>
    </source>
</evidence>
<dbReference type="Gene3D" id="3.40.50.300">
    <property type="entry name" value="P-loop containing nucleotide triphosphate hydrolases"/>
    <property type="match status" value="2"/>
</dbReference>
<dbReference type="Proteomes" id="UP001153620">
    <property type="component" value="Chromosome 1"/>
</dbReference>
<comment type="similarity">
    <text evidence="5">Belongs to the DEAD box helicase family.</text>
</comment>
<dbReference type="InterPro" id="IPR027417">
    <property type="entry name" value="P-loop_NTPase"/>
</dbReference>
<accession>A0A9N9RMP0</accession>
<evidence type="ECO:0000313" key="10">
    <source>
        <dbReference type="Proteomes" id="UP001153620"/>
    </source>
</evidence>
<dbReference type="CDD" id="cd17946">
    <property type="entry name" value="DEADc_DDX24"/>
    <property type="match status" value="1"/>
</dbReference>
<dbReference type="EC" id="3.6.4.13" evidence="5"/>
<dbReference type="Pfam" id="PF00271">
    <property type="entry name" value="Helicase_C"/>
    <property type="match status" value="1"/>
</dbReference>
<feature type="domain" description="Helicase ATP-binding" evidence="7">
    <location>
        <begin position="177"/>
        <end position="362"/>
    </location>
</feature>
<dbReference type="SMART" id="SM00490">
    <property type="entry name" value="HELICc"/>
    <property type="match status" value="1"/>
</dbReference>
<keyword evidence="1 5" id="KW-0547">Nucleotide-binding</keyword>
<dbReference type="InterPro" id="IPR001650">
    <property type="entry name" value="Helicase_C-like"/>
</dbReference>
<evidence type="ECO:0000259" key="8">
    <source>
        <dbReference type="PROSITE" id="PS51194"/>
    </source>
</evidence>
<organism evidence="9 10">
    <name type="scientific">Chironomus riparius</name>
    <dbReference type="NCBI Taxonomy" id="315576"/>
    <lineage>
        <taxon>Eukaryota</taxon>
        <taxon>Metazoa</taxon>
        <taxon>Ecdysozoa</taxon>
        <taxon>Arthropoda</taxon>
        <taxon>Hexapoda</taxon>
        <taxon>Insecta</taxon>
        <taxon>Pterygota</taxon>
        <taxon>Neoptera</taxon>
        <taxon>Endopterygota</taxon>
        <taxon>Diptera</taxon>
        <taxon>Nematocera</taxon>
        <taxon>Chironomoidea</taxon>
        <taxon>Chironomidae</taxon>
        <taxon>Chironominae</taxon>
        <taxon>Chironomus</taxon>
    </lineage>
</organism>
<dbReference type="EMBL" id="OU895877">
    <property type="protein sequence ID" value="CAG9801196.1"/>
    <property type="molecule type" value="Genomic_DNA"/>
</dbReference>
<protein>
    <recommendedName>
        <fullName evidence="5">ATP-dependent RNA helicase</fullName>
        <ecNumber evidence="5">3.6.4.13</ecNumber>
    </recommendedName>
</protein>
<evidence type="ECO:0000256" key="5">
    <source>
        <dbReference type="RuleBase" id="RU365068"/>
    </source>
</evidence>
<evidence type="ECO:0000256" key="6">
    <source>
        <dbReference type="SAM" id="MobiDB-lite"/>
    </source>
</evidence>
<keyword evidence="2 5" id="KW-0378">Hydrolase</keyword>
<dbReference type="SUPFAM" id="SSF52540">
    <property type="entry name" value="P-loop containing nucleoside triphosphate hydrolases"/>
    <property type="match status" value="2"/>
</dbReference>
<comment type="function">
    <text evidence="5">RNA helicase.</text>
</comment>
<dbReference type="InterPro" id="IPR014001">
    <property type="entry name" value="Helicase_ATP-bd"/>
</dbReference>
<dbReference type="PANTHER" id="PTHR24031">
    <property type="entry name" value="RNA HELICASE"/>
    <property type="match status" value="1"/>
</dbReference>
<sequence>MGPKSKKNKKNSGNTTWKQVQIAGCIEGDNLDGFAGLEVLENYDSSFLSGDLKRRNKLYLNNELDGEIFESKRRRHDSDDEPDKEKVEESEGIDIQEVKKPAKKKKTKEKVQKEFNTLPGQFVLLNPPVIDDIFEDPENAEIKATWNGIGITSDEIIRALVELKFKTSTEIQKLTIPVSCYGKVDILGAAETGSGKTLAFGLPIIQCIQKRLKDHEDEVSNFFALILTPTRELAQQIYNHLNAVAKYTNVTIASIIGGLATVKQERVLKSNPHIVIATPGRIWELFNDGNQHLQKLVNVKHLVIDETDRMIEKGHFGEMEKILELLNSAESNPNRQTFVFSATLTMLHDLPDYITKKKKKFVKPAEMTREQRTDMFAMMFGMKNPKVFDITDNSGVAGKVIESRILCSLDEKDFHLYYILLNFPGRTIVFCNSIDCVKRTVSVLSHLNVSPICIHGQMEQKQRLKSLEKFQKQAESVLVATNCAARGLDIPNIQHVIHYQVPITGEDYVHRSGRTARANKEGLSILIMEQNEIKNFLKLQKTLGRNEDLPMFPIDPKIMKNVKDRVRLAREIESTDLQVRRLNDNRNWKKKAADDIGILDSDDSENESNTNRKLKQINLDLKHKKLQLGKLLSMSIVPANIHSLKFPIAQLNEKIEMNPLEIIKANTVQQKNSKQFKTLKLFKKRK</sequence>
<feature type="domain" description="Helicase C-terminal" evidence="8">
    <location>
        <begin position="413"/>
        <end position="560"/>
    </location>
</feature>
<dbReference type="GO" id="GO:0003724">
    <property type="term" value="F:RNA helicase activity"/>
    <property type="evidence" value="ECO:0007669"/>
    <property type="project" value="UniProtKB-EC"/>
</dbReference>
<dbReference type="GO" id="GO:0003723">
    <property type="term" value="F:RNA binding"/>
    <property type="evidence" value="ECO:0007669"/>
    <property type="project" value="UniProtKB-UniRule"/>
</dbReference>
<dbReference type="Pfam" id="PF00270">
    <property type="entry name" value="DEAD"/>
    <property type="match status" value="1"/>
</dbReference>
<evidence type="ECO:0000259" key="7">
    <source>
        <dbReference type="PROSITE" id="PS51192"/>
    </source>
</evidence>